<keyword evidence="9" id="KW-0472">Membrane</keyword>
<keyword evidence="4" id="KW-0813">Transport</keyword>
<proteinExistence type="inferred from homology"/>
<feature type="domain" description="Ribosomal protein/NADH dehydrogenase" evidence="10">
    <location>
        <begin position="70"/>
        <end position="198"/>
    </location>
</feature>
<keyword evidence="6" id="KW-0999">Mitochondrion inner membrane</keyword>
<dbReference type="InterPro" id="IPR016464">
    <property type="entry name" value="NADH_Ub_cplx-1_asu_su-2"/>
</dbReference>
<sequence length="203" mass="22543">MEEIASGCKELKETASIYRQGREDKKGSSSSAVKYQSRSQECYKAHVPFVMAWRSQLSKNLKELRILFCQTSPASAEARTFVEKNYKELKTLNPKLPILIRECRGVEPQLWARYGQCCNEPPEAALSSCLSKACILTGILGRKDVLLAAIGMVLTAHTNETTVFVPQSRNFGVERGIRLDGMNESQISKALEDLVKAGDALRA</sequence>
<evidence type="ECO:0000256" key="9">
    <source>
        <dbReference type="ARBA" id="ARBA00023136"/>
    </source>
</evidence>
<dbReference type="SUPFAM" id="SSF52833">
    <property type="entry name" value="Thioredoxin-like"/>
    <property type="match status" value="1"/>
</dbReference>
<dbReference type="Pfam" id="PF05047">
    <property type="entry name" value="L51_S25_CI-B8"/>
    <property type="match status" value="1"/>
</dbReference>
<dbReference type="GO" id="GO:0005743">
    <property type="term" value="C:mitochondrial inner membrane"/>
    <property type="evidence" value="ECO:0007669"/>
    <property type="project" value="UniProtKB-SubCell"/>
</dbReference>
<comment type="similarity">
    <text evidence="3">Belongs to the complex I NDUFA2 subunit family.</text>
</comment>
<reference evidence="11" key="1">
    <citation type="submission" date="2022-04" db="EMBL/GenBank/DDBJ databases">
        <title>Carnegiea gigantea Genome sequencing and assembly v2.</title>
        <authorList>
            <person name="Copetti D."/>
            <person name="Sanderson M.J."/>
            <person name="Burquez A."/>
            <person name="Wojciechowski M.F."/>
        </authorList>
    </citation>
    <scope>NUCLEOTIDE SEQUENCE</scope>
    <source>
        <strain evidence="11">SGP5-SGP5p</strain>
        <tissue evidence="11">Aerial part</tissue>
    </source>
</reference>
<evidence type="ECO:0000256" key="7">
    <source>
        <dbReference type="ARBA" id="ARBA00022982"/>
    </source>
</evidence>
<dbReference type="InterPro" id="IPR007741">
    <property type="entry name" value="Ribosomal_mL43/mS25/NADH_DH"/>
</dbReference>
<gene>
    <name evidence="11" type="ORF">Cgig2_009154</name>
</gene>
<protein>
    <recommendedName>
        <fullName evidence="10">Ribosomal protein/NADH dehydrogenase domain-containing protein</fullName>
    </recommendedName>
</protein>
<keyword evidence="5" id="KW-0679">Respiratory chain</keyword>
<comment type="subcellular location">
    <subcellularLocation>
        <location evidence="2">Mitochondrion inner membrane</location>
        <topology evidence="2">Peripheral membrane protein</topology>
        <orientation evidence="2">Matrix side</orientation>
    </subcellularLocation>
</comment>
<evidence type="ECO:0000313" key="11">
    <source>
        <dbReference type="EMBL" id="KAJ8421078.1"/>
    </source>
</evidence>
<comment type="caution">
    <text evidence="11">The sequence shown here is derived from an EMBL/GenBank/DDBJ whole genome shotgun (WGS) entry which is preliminary data.</text>
</comment>
<evidence type="ECO:0000256" key="5">
    <source>
        <dbReference type="ARBA" id="ARBA00022660"/>
    </source>
</evidence>
<name>A0A9Q1GJC0_9CARY</name>
<evidence type="ECO:0000256" key="3">
    <source>
        <dbReference type="ARBA" id="ARBA00008939"/>
    </source>
</evidence>
<evidence type="ECO:0000313" key="12">
    <source>
        <dbReference type="Proteomes" id="UP001153076"/>
    </source>
</evidence>
<evidence type="ECO:0000256" key="6">
    <source>
        <dbReference type="ARBA" id="ARBA00022792"/>
    </source>
</evidence>
<evidence type="ECO:0000256" key="2">
    <source>
        <dbReference type="ARBA" id="ARBA00004443"/>
    </source>
</evidence>
<dbReference type="InterPro" id="IPR036249">
    <property type="entry name" value="Thioredoxin-like_sf"/>
</dbReference>
<dbReference type="PANTHER" id="PTHR12878">
    <property type="entry name" value="NADH-UBIQUINONE OXIDOREDUCTASE B8 SUBUNIT"/>
    <property type="match status" value="1"/>
</dbReference>
<evidence type="ECO:0000256" key="1">
    <source>
        <dbReference type="ARBA" id="ARBA00003195"/>
    </source>
</evidence>
<keyword evidence="8" id="KW-0496">Mitochondrion</keyword>
<dbReference type="AlphaFoldDB" id="A0A9Q1GJC0"/>
<dbReference type="Proteomes" id="UP001153076">
    <property type="component" value="Unassembled WGS sequence"/>
</dbReference>
<dbReference type="EMBL" id="JAKOGI010002936">
    <property type="protein sequence ID" value="KAJ8421078.1"/>
    <property type="molecule type" value="Genomic_DNA"/>
</dbReference>
<evidence type="ECO:0000259" key="10">
    <source>
        <dbReference type="SMART" id="SM00916"/>
    </source>
</evidence>
<dbReference type="OrthoDB" id="10250268at2759"/>
<accession>A0A9Q1GJC0</accession>
<organism evidence="11 12">
    <name type="scientific">Carnegiea gigantea</name>
    <dbReference type="NCBI Taxonomy" id="171969"/>
    <lineage>
        <taxon>Eukaryota</taxon>
        <taxon>Viridiplantae</taxon>
        <taxon>Streptophyta</taxon>
        <taxon>Embryophyta</taxon>
        <taxon>Tracheophyta</taxon>
        <taxon>Spermatophyta</taxon>
        <taxon>Magnoliopsida</taxon>
        <taxon>eudicotyledons</taxon>
        <taxon>Gunneridae</taxon>
        <taxon>Pentapetalae</taxon>
        <taxon>Caryophyllales</taxon>
        <taxon>Cactineae</taxon>
        <taxon>Cactaceae</taxon>
        <taxon>Cactoideae</taxon>
        <taxon>Echinocereeae</taxon>
        <taxon>Carnegiea</taxon>
    </lineage>
</organism>
<dbReference type="Gene3D" id="3.40.30.10">
    <property type="entry name" value="Glutaredoxin"/>
    <property type="match status" value="1"/>
</dbReference>
<evidence type="ECO:0000256" key="4">
    <source>
        <dbReference type="ARBA" id="ARBA00022448"/>
    </source>
</evidence>
<evidence type="ECO:0000256" key="8">
    <source>
        <dbReference type="ARBA" id="ARBA00023128"/>
    </source>
</evidence>
<keyword evidence="12" id="KW-1185">Reference proteome</keyword>
<dbReference type="PANTHER" id="PTHR12878:SF0">
    <property type="entry name" value="NADH DEHYDROGENASE [UBIQUINONE] 1 ALPHA SUBCOMPLEX SUBUNIT 2"/>
    <property type="match status" value="1"/>
</dbReference>
<comment type="function">
    <text evidence="1">Accessory subunit of the mitochondrial membrane respiratory chain NADH dehydrogenase (Complex I), that is believed not to be involved in catalysis. Complex I functions in the transfer of electrons from NADH to the respiratory chain. The immediate electron acceptor for the enzyme is believed to be ubiquinone.</text>
</comment>
<keyword evidence="7" id="KW-0249">Electron transport</keyword>
<dbReference type="SMART" id="SM00916">
    <property type="entry name" value="L51_S25_CI-B8"/>
    <property type="match status" value="1"/>
</dbReference>